<dbReference type="Proteomes" id="UP000017842">
    <property type="component" value="Unassembled WGS sequence"/>
</dbReference>
<dbReference type="STRING" id="1116472.MGMO_85c00400"/>
<organism evidence="1 2">
    <name type="scientific">Methyloglobulus morosus KoM1</name>
    <dbReference type="NCBI Taxonomy" id="1116472"/>
    <lineage>
        <taxon>Bacteria</taxon>
        <taxon>Pseudomonadati</taxon>
        <taxon>Pseudomonadota</taxon>
        <taxon>Gammaproteobacteria</taxon>
        <taxon>Methylococcales</taxon>
        <taxon>Methylococcaceae</taxon>
        <taxon>Methyloglobulus</taxon>
    </lineage>
</organism>
<comment type="caution">
    <text evidence="1">The sequence shown here is derived from an EMBL/GenBank/DDBJ whole genome shotgun (WGS) entry which is preliminary data.</text>
</comment>
<gene>
    <name evidence="1" type="ORF">MGMO_85c00400</name>
</gene>
<reference evidence="1 2" key="1">
    <citation type="journal article" date="2013" name="Genome Announc.">
        <title>Draft Genome Sequence of the Methanotrophic Gammaproteobacterium Methyloglobulus morosus DSM 22980 Strain KoM1.</title>
        <authorList>
            <person name="Poehlein A."/>
            <person name="Deutzmann J.S."/>
            <person name="Daniel R."/>
            <person name="Simeonova D.D."/>
        </authorList>
    </citation>
    <scope>NUCLEOTIDE SEQUENCE [LARGE SCALE GENOMIC DNA]</scope>
    <source>
        <strain evidence="1 2">KoM1</strain>
    </source>
</reference>
<dbReference type="EMBL" id="AYLO01000082">
    <property type="protein sequence ID" value="ESS71915.1"/>
    <property type="molecule type" value="Genomic_DNA"/>
</dbReference>
<dbReference type="eggNOG" id="COG0240">
    <property type="taxonomic scope" value="Bacteria"/>
</dbReference>
<sequence>MASRSRLIQLKETLNKLIPLMVRQAHHERNQHVTVRPEPVEGLIQSFLNLISNN</sequence>
<evidence type="ECO:0000313" key="1">
    <source>
        <dbReference type="EMBL" id="ESS71915.1"/>
    </source>
</evidence>
<keyword evidence="2" id="KW-1185">Reference proteome</keyword>
<accession>V5BF41</accession>
<dbReference type="AlphaFoldDB" id="V5BF41"/>
<protein>
    <submittedName>
        <fullName evidence="1">Uncharacterized protein</fullName>
    </submittedName>
</protein>
<evidence type="ECO:0000313" key="2">
    <source>
        <dbReference type="Proteomes" id="UP000017842"/>
    </source>
</evidence>
<proteinExistence type="predicted"/>
<name>V5BF41_9GAMM</name>